<accession>A0ABS2RD39</accession>
<protein>
    <submittedName>
        <fullName evidence="2">Spore maturation protein CgeB</fullName>
    </submittedName>
</protein>
<sequence length="328" mass="38811">MEKKRKILVLVKPFWLYPKHKVKKDIFDALEKYADVYYWHHNGHIKDILKTLNIEPDFIFHYDIAWYDIMAPKIEGLADIDIHKGCFVIDLHWNPDERIQFFQDNEIDLIFSATKYPFLRSFPQFKHKFRWLPWSINPAVMKDYGLEKEIDLLLMGLVYVDKNAHGRHKLPNMIPLKGRYAFRDAVFSNLKDKPGFVYHPHPGHLATHSDQLIVNKKYAKELNRAKIFFTCGGRYKTGRVAVLKFFEAPACKTLLLAEPNDDIVDLGFIDNENYVACTIDNFIEKAEYYLANDEERMRITENGYQFIHKHHTNDERAKYLLKEINSIL</sequence>
<dbReference type="Pfam" id="PF13524">
    <property type="entry name" value="Glyco_trans_1_2"/>
    <property type="match status" value="1"/>
</dbReference>
<dbReference type="RefSeq" id="WP_077113008.1">
    <property type="nucleotide sequence ID" value="NZ_JAFBFH010000056.1"/>
</dbReference>
<dbReference type="EMBL" id="JAFBFH010000056">
    <property type="protein sequence ID" value="MBM7717578.1"/>
    <property type="molecule type" value="Genomic_DNA"/>
</dbReference>
<evidence type="ECO:0000259" key="1">
    <source>
        <dbReference type="Pfam" id="PF13524"/>
    </source>
</evidence>
<proteinExistence type="predicted"/>
<keyword evidence="3" id="KW-1185">Reference proteome</keyword>
<dbReference type="Proteomes" id="UP000823485">
    <property type="component" value="Unassembled WGS sequence"/>
</dbReference>
<gene>
    <name evidence="2" type="ORF">JOC94_004607</name>
</gene>
<comment type="caution">
    <text evidence="2">The sequence shown here is derived from an EMBL/GenBank/DDBJ whole genome shotgun (WGS) entry which is preliminary data.</text>
</comment>
<organism evidence="2 3">
    <name type="scientific">Siminovitchia thermophila</name>
    <dbReference type="NCBI Taxonomy" id="1245522"/>
    <lineage>
        <taxon>Bacteria</taxon>
        <taxon>Bacillati</taxon>
        <taxon>Bacillota</taxon>
        <taxon>Bacilli</taxon>
        <taxon>Bacillales</taxon>
        <taxon>Bacillaceae</taxon>
        <taxon>Siminovitchia</taxon>
    </lineage>
</organism>
<reference evidence="2 3" key="1">
    <citation type="submission" date="2021-01" db="EMBL/GenBank/DDBJ databases">
        <title>Genomic Encyclopedia of Type Strains, Phase IV (KMG-IV): sequencing the most valuable type-strain genomes for metagenomic binning, comparative biology and taxonomic classification.</title>
        <authorList>
            <person name="Goeker M."/>
        </authorList>
    </citation>
    <scope>NUCLEOTIDE SEQUENCE [LARGE SCALE GENOMIC DNA]</scope>
    <source>
        <strain evidence="2 3">DSM 105453</strain>
    </source>
</reference>
<evidence type="ECO:0000313" key="3">
    <source>
        <dbReference type="Proteomes" id="UP000823485"/>
    </source>
</evidence>
<dbReference type="InterPro" id="IPR055259">
    <property type="entry name" value="YkvP/CgeB_Glyco_trans-like"/>
</dbReference>
<name>A0ABS2RD39_9BACI</name>
<evidence type="ECO:0000313" key="2">
    <source>
        <dbReference type="EMBL" id="MBM7717578.1"/>
    </source>
</evidence>
<feature type="domain" description="Spore protein YkvP/CgeB glycosyl transferase-like" evidence="1">
    <location>
        <begin position="207"/>
        <end position="321"/>
    </location>
</feature>